<reference evidence="5 6" key="1">
    <citation type="journal article" date="2014" name="Antonie Van Leeuwenhoek">
        <title>Hyphomonas beringensis sp. nov. and Hyphomonas chukchiensis sp. nov., isolated from surface seawater of the Bering Sea and Chukchi Sea.</title>
        <authorList>
            <person name="Li C."/>
            <person name="Lai Q."/>
            <person name="Li G."/>
            <person name="Dong C."/>
            <person name="Wang J."/>
            <person name="Liao Y."/>
            <person name="Shao Z."/>
        </authorList>
    </citation>
    <scope>NUCLEOTIDE SEQUENCE [LARGE SCALE GENOMIC DNA]</scope>
    <source>
        <strain evidence="5 6">MHS-2</strain>
    </source>
</reference>
<sequence>MIWFLKRIPLLLVIGVTALIMSNCTMLGLNYASLEVANKPVPVPPIDVAAISGRETARDALKTKFEDALYGPWPAGMPVSASGWRVIEPDYLNGRGTLEEAEITIGSGAGARLFHLVAAFPKADAPSPVVISQTFSTNCSVFPDTAVTATNGLPCDGSEMDGVVGMAATSIFGTYIALAPVERYFDAGLAYASFYASELVPDKNGEAQAVMANLGGPVNPTSTLMAWAYGFSAALDVLEADPRIDASRTALMGHSRHAKSALITGVWDRRVDAVIAHQSGFAGAALSRSTAGEGLARMAKSYPHWVAPQAQAYLDDPSTLPVDQHELLALLAPTPVLLGNGRRDVWSDPNSTFRSAEAASAVYKADGTTGMTATGMKDFLPSDALSYWLRAGGHSIVSKDIDAFTTFLSAHFNDPGEIESSVQTADCTLNSQENNAEGGAQCP</sequence>
<dbReference type="Pfam" id="PF22244">
    <property type="entry name" value="GCE_fung"/>
    <property type="match status" value="1"/>
</dbReference>
<keyword evidence="3" id="KW-0378">Hydrolase</keyword>
<dbReference type="SUPFAM" id="SSF53474">
    <property type="entry name" value="alpha/beta-Hydrolases"/>
    <property type="match status" value="1"/>
</dbReference>
<name>A0A059FCM7_9PROT</name>
<accession>A0A059FCM7</accession>
<keyword evidence="6" id="KW-1185">Reference proteome</keyword>
<gene>
    <name evidence="5" type="ORF">HJO_15603</name>
</gene>
<dbReference type="EMBL" id="ARYK01000010">
    <property type="protein sequence ID" value="KCZ88301.1"/>
    <property type="molecule type" value="Genomic_DNA"/>
</dbReference>
<dbReference type="InterPro" id="IPR029058">
    <property type="entry name" value="AB_hydrolase_fold"/>
</dbReference>
<evidence type="ECO:0000256" key="1">
    <source>
        <dbReference type="ARBA" id="ARBA00022487"/>
    </source>
</evidence>
<evidence type="ECO:0000313" key="5">
    <source>
        <dbReference type="EMBL" id="KCZ88301.1"/>
    </source>
</evidence>
<comment type="caution">
    <text evidence="5">The sequence shown here is derived from an EMBL/GenBank/DDBJ whole genome shotgun (WGS) entry which is preliminary data.</text>
</comment>
<dbReference type="GO" id="GO:0052689">
    <property type="term" value="F:carboxylic ester hydrolase activity"/>
    <property type="evidence" value="ECO:0007669"/>
    <property type="project" value="UniProtKB-KW"/>
</dbReference>
<keyword evidence="1" id="KW-0719">Serine esterase</keyword>
<proteinExistence type="predicted"/>
<dbReference type="InterPro" id="IPR054579">
    <property type="entry name" value="GCE-like_dom"/>
</dbReference>
<evidence type="ECO:0000259" key="4">
    <source>
        <dbReference type="Pfam" id="PF22244"/>
    </source>
</evidence>
<evidence type="ECO:0000256" key="3">
    <source>
        <dbReference type="ARBA" id="ARBA00022801"/>
    </source>
</evidence>
<dbReference type="eggNOG" id="COG1073">
    <property type="taxonomic scope" value="Bacteria"/>
</dbReference>
<organism evidence="5 6">
    <name type="scientific">Hyphomonas johnsonii MHS-2</name>
    <dbReference type="NCBI Taxonomy" id="1280950"/>
    <lineage>
        <taxon>Bacteria</taxon>
        <taxon>Pseudomonadati</taxon>
        <taxon>Pseudomonadota</taxon>
        <taxon>Alphaproteobacteria</taxon>
        <taxon>Hyphomonadales</taxon>
        <taxon>Hyphomonadaceae</taxon>
        <taxon>Hyphomonas</taxon>
    </lineage>
</organism>
<evidence type="ECO:0000256" key="2">
    <source>
        <dbReference type="ARBA" id="ARBA00022729"/>
    </source>
</evidence>
<dbReference type="RefSeq" id="WP_051618700.1">
    <property type="nucleotide sequence ID" value="NZ_ARYK01000010.1"/>
</dbReference>
<keyword evidence="2" id="KW-0732">Signal</keyword>
<protein>
    <submittedName>
        <fullName evidence="5">Acetyl xylan esterase domain-containing protein</fullName>
    </submittedName>
</protein>
<dbReference type="PATRIC" id="fig|1280950.3.peg.3132"/>
<dbReference type="STRING" id="1280950.HJO_15603"/>
<dbReference type="OrthoDB" id="217645at2"/>
<evidence type="ECO:0000313" key="6">
    <source>
        <dbReference type="Proteomes" id="UP000025171"/>
    </source>
</evidence>
<dbReference type="Gene3D" id="3.40.50.1820">
    <property type="entry name" value="alpha/beta hydrolase"/>
    <property type="match status" value="1"/>
</dbReference>
<dbReference type="Proteomes" id="UP000025171">
    <property type="component" value="Unassembled WGS sequence"/>
</dbReference>
<feature type="domain" description="4-O-methyl-glucuronoyl methylesterase-like" evidence="4">
    <location>
        <begin position="172"/>
        <end position="366"/>
    </location>
</feature>
<dbReference type="AlphaFoldDB" id="A0A059FCM7"/>